<keyword evidence="5" id="KW-0560">Oxidoreductase</keyword>
<keyword evidence="2 5" id="KW-0479">Metal-binding</keyword>
<keyword evidence="4 5" id="KW-0408">Iron</keyword>
<dbReference type="PRINTS" id="PR00682">
    <property type="entry name" value="IPNSYNTHASE"/>
</dbReference>
<keyword evidence="8" id="KW-1185">Reference proteome</keyword>
<dbReference type="GO" id="GO:0031418">
    <property type="term" value="F:L-ascorbic acid binding"/>
    <property type="evidence" value="ECO:0007669"/>
    <property type="project" value="UniProtKB-KW"/>
</dbReference>
<dbReference type="Proteomes" id="UP001058974">
    <property type="component" value="Chromosome 6"/>
</dbReference>
<feature type="domain" description="Fe2OG dioxygenase" evidence="6">
    <location>
        <begin position="191"/>
        <end position="300"/>
    </location>
</feature>
<evidence type="ECO:0000256" key="3">
    <source>
        <dbReference type="ARBA" id="ARBA00022896"/>
    </source>
</evidence>
<dbReference type="PROSITE" id="PS51471">
    <property type="entry name" value="FE2OG_OXY"/>
    <property type="match status" value="1"/>
</dbReference>
<dbReference type="PANTHER" id="PTHR47991">
    <property type="entry name" value="OXOGLUTARATE/IRON-DEPENDENT DIOXYGENASE"/>
    <property type="match status" value="1"/>
</dbReference>
<dbReference type="GO" id="GO:0046872">
    <property type="term" value="F:metal ion binding"/>
    <property type="evidence" value="ECO:0007669"/>
    <property type="project" value="UniProtKB-KW"/>
</dbReference>
<dbReference type="Pfam" id="PF03171">
    <property type="entry name" value="2OG-FeII_Oxy"/>
    <property type="match status" value="1"/>
</dbReference>
<dbReference type="InterPro" id="IPR005123">
    <property type="entry name" value="Oxoglu/Fe-dep_dioxygenase_dom"/>
</dbReference>
<evidence type="ECO:0000259" key="6">
    <source>
        <dbReference type="PROSITE" id="PS51471"/>
    </source>
</evidence>
<evidence type="ECO:0000256" key="2">
    <source>
        <dbReference type="ARBA" id="ARBA00022723"/>
    </source>
</evidence>
<dbReference type="FunFam" id="2.60.120.330:FF:000012">
    <property type="entry name" value="Gibberellin 20 oxidase 1"/>
    <property type="match status" value="1"/>
</dbReference>
<dbReference type="InterPro" id="IPR027443">
    <property type="entry name" value="IPNS-like_sf"/>
</dbReference>
<dbReference type="Pfam" id="PF14226">
    <property type="entry name" value="DIOX_N"/>
    <property type="match status" value="1"/>
</dbReference>
<keyword evidence="3" id="KW-0847">Vitamin C</keyword>
<comment type="caution">
    <text evidence="7">The sequence shown here is derived from an EMBL/GenBank/DDBJ whole genome shotgun (WGS) entry which is preliminary data.</text>
</comment>
<dbReference type="InterPro" id="IPR026992">
    <property type="entry name" value="DIOX_N"/>
</dbReference>
<organism evidence="7 8">
    <name type="scientific">Pisum sativum</name>
    <name type="common">Garden pea</name>
    <name type="synonym">Lathyrus oleraceus</name>
    <dbReference type="NCBI Taxonomy" id="3888"/>
    <lineage>
        <taxon>Eukaryota</taxon>
        <taxon>Viridiplantae</taxon>
        <taxon>Streptophyta</taxon>
        <taxon>Embryophyta</taxon>
        <taxon>Tracheophyta</taxon>
        <taxon>Spermatophyta</taxon>
        <taxon>Magnoliopsida</taxon>
        <taxon>eudicotyledons</taxon>
        <taxon>Gunneridae</taxon>
        <taxon>Pentapetalae</taxon>
        <taxon>rosids</taxon>
        <taxon>fabids</taxon>
        <taxon>Fabales</taxon>
        <taxon>Fabaceae</taxon>
        <taxon>Papilionoideae</taxon>
        <taxon>50 kb inversion clade</taxon>
        <taxon>NPAAA clade</taxon>
        <taxon>Hologalegina</taxon>
        <taxon>IRL clade</taxon>
        <taxon>Fabeae</taxon>
        <taxon>Lathyrus</taxon>
    </lineage>
</organism>
<dbReference type="SUPFAM" id="SSF51197">
    <property type="entry name" value="Clavaminate synthase-like"/>
    <property type="match status" value="1"/>
</dbReference>
<accession>A0A9D4W7V5</accession>
<comment type="similarity">
    <text evidence="1 5">Belongs to the iron/ascorbate-dependent oxidoreductase family.</text>
</comment>
<evidence type="ECO:0000256" key="5">
    <source>
        <dbReference type="RuleBase" id="RU003682"/>
    </source>
</evidence>
<protein>
    <recommendedName>
        <fullName evidence="6">Fe2OG dioxygenase domain-containing protein</fullName>
    </recommendedName>
</protein>
<dbReference type="Gene3D" id="2.60.120.330">
    <property type="entry name" value="B-lactam Antibiotic, Isopenicillin N Synthase, Chain"/>
    <property type="match status" value="1"/>
</dbReference>
<proteinExistence type="inferred from homology"/>
<evidence type="ECO:0000256" key="1">
    <source>
        <dbReference type="ARBA" id="ARBA00008056"/>
    </source>
</evidence>
<dbReference type="InterPro" id="IPR044861">
    <property type="entry name" value="IPNS-like_FE2OG_OXY"/>
</dbReference>
<dbReference type="InterPro" id="IPR050295">
    <property type="entry name" value="Plant_2OG-oxidoreductases"/>
</dbReference>
<evidence type="ECO:0000313" key="7">
    <source>
        <dbReference type="EMBL" id="KAI5397031.1"/>
    </source>
</evidence>
<name>A0A9D4W7V5_PEA</name>
<sequence>MRKPETKSFKKMGDIDPSYIQSTEHRPNLSTFVQVDEIPIIDLSQSNQLNLISEIGKACEEWGFFQVINHGVPSDVSKKVEIESKKFFELSMEEKKKVKRDAVNAMGYHDAEHTKNIRDWKEVFDYLVEDATLVPSSHEPNDLELRTLYNQWPLYPTHFRETMEEYARELEKLSYKLLELVSLSLGLPGDKFHDCFKNQLSTVKLNYYPPCPFPNLALGVGPHKDSSALTVLAQDEIGGLQVKRKSLGDWVPVKPIPTAFVINLGDVFQVWSNDKYDCAEHRALVNSEKERFSHPFFLFPGHHVMVEPAEELVNDQDPAKYKAYNVGKFYANRNRSDFGKLEVENIQIHHFKILD</sequence>
<evidence type="ECO:0000256" key="4">
    <source>
        <dbReference type="ARBA" id="ARBA00023004"/>
    </source>
</evidence>
<dbReference type="AlphaFoldDB" id="A0A9D4W7V5"/>
<dbReference type="Gramene" id="Psat06G0301900-T1">
    <property type="protein sequence ID" value="KAI5397031.1"/>
    <property type="gene ID" value="KIW84_063019"/>
</dbReference>
<dbReference type="EMBL" id="JAMSHJ010000006">
    <property type="protein sequence ID" value="KAI5397031.1"/>
    <property type="molecule type" value="Genomic_DNA"/>
</dbReference>
<dbReference type="GO" id="GO:0016491">
    <property type="term" value="F:oxidoreductase activity"/>
    <property type="evidence" value="ECO:0007669"/>
    <property type="project" value="UniProtKB-KW"/>
</dbReference>
<gene>
    <name evidence="7" type="ORF">KIW84_063019</name>
</gene>
<evidence type="ECO:0000313" key="8">
    <source>
        <dbReference type="Proteomes" id="UP001058974"/>
    </source>
</evidence>
<reference evidence="7 8" key="1">
    <citation type="journal article" date="2022" name="Nat. Genet.">
        <title>Improved pea reference genome and pan-genome highlight genomic features and evolutionary characteristics.</title>
        <authorList>
            <person name="Yang T."/>
            <person name="Liu R."/>
            <person name="Luo Y."/>
            <person name="Hu S."/>
            <person name="Wang D."/>
            <person name="Wang C."/>
            <person name="Pandey M.K."/>
            <person name="Ge S."/>
            <person name="Xu Q."/>
            <person name="Li N."/>
            <person name="Li G."/>
            <person name="Huang Y."/>
            <person name="Saxena R.K."/>
            <person name="Ji Y."/>
            <person name="Li M."/>
            <person name="Yan X."/>
            <person name="He Y."/>
            <person name="Liu Y."/>
            <person name="Wang X."/>
            <person name="Xiang C."/>
            <person name="Varshney R.K."/>
            <person name="Ding H."/>
            <person name="Gao S."/>
            <person name="Zong X."/>
        </authorList>
    </citation>
    <scope>NUCLEOTIDE SEQUENCE [LARGE SCALE GENOMIC DNA]</scope>
    <source>
        <strain evidence="7 8">cv. Zhongwan 6</strain>
    </source>
</reference>